<dbReference type="RefSeq" id="WP_315650787.1">
    <property type="nucleotide sequence ID" value="NZ_JAVXZY010000005.1"/>
</dbReference>
<accession>A0ABU3PCC0</accession>
<comment type="caution">
    <text evidence="1">The sequence shown here is derived from an EMBL/GenBank/DDBJ whole genome shotgun (WGS) entry which is preliminary data.</text>
</comment>
<sequence length="162" mass="17467">MFDSARLIATVLQRAVKEPGLQLRHLVGWAEKQDMPEKQARNMVPAQRSANICAAISLFRHTEATRAAQAYAKALAQAQRPLRLALDANAQWQADGPLAESPSALSEQLIALLFCLPATANGAKWPARGTRETACNRRALDAQPASLAGLDVTEVWGDGQQG</sequence>
<gene>
    <name evidence="1" type="ORF">RQP53_13200</name>
</gene>
<reference evidence="1" key="1">
    <citation type="submission" date="2023-09" db="EMBL/GenBank/DDBJ databases">
        <title>Paucibacter sp. APW11 Genome sequencing and assembly.</title>
        <authorList>
            <person name="Kim I."/>
        </authorList>
    </citation>
    <scope>NUCLEOTIDE SEQUENCE</scope>
    <source>
        <strain evidence="1">APW11</strain>
    </source>
</reference>
<dbReference type="EMBL" id="JAVXZY010000005">
    <property type="protein sequence ID" value="MDT9000225.1"/>
    <property type="molecule type" value="Genomic_DNA"/>
</dbReference>
<proteinExistence type="predicted"/>
<evidence type="ECO:0000313" key="1">
    <source>
        <dbReference type="EMBL" id="MDT9000225.1"/>
    </source>
</evidence>
<name>A0ABU3PCC0_9BURK</name>
<evidence type="ECO:0000313" key="2">
    <source>
        <dbReference type="Proteomes" id="UP001246372"/>
    </source>
</evidence>
<organism evidence="1 2">
    <name type="scientific">Roseateles aquae</name>
    <dbReference type="NCBI Taxonomy" id="3077235"/>
    <lineage>
        <taxon>Bacteria</taxon>
        <taxon>Pseudomonadati</taxon>
        <taxon>Pseudomonadota</taxon>
        <taxon>Betaproteobacteria</taxon>
        <taxon>Burkholderiales</taxon>
        <taxon>Sphaerotilaceae</taxon>
        <taxon>Roseateles</taxon>
    </lineage>
</organism>
<protein>
    <submittedName>
        <fullName evidence="1">Uncharacterized protein</fullName>
    </submittedName>
</protein>
<dbReference type="Proteomes" id="UP001246372">
    <property type="component" value="Unassembled WGS sequence"/>
</dbReference>
<keyword evidence="2" id="KW-1185">Reference proteome</keyword>